<reference evidence="6 7" key="1">
    <citation type="submission" date="2018-07" db="EMBL/GenBank/DDBJ databases">
        <title>Genomic Encyclopedia of Type Strains, Phase IV (KMG-IV): sequencing the most valuable type-strain genomes for metagenomic binning, comparative biology and taxonomic classification.</title>
        <authorList>
            <person name="Goeker M."/>
        </authorList>
    </citation>
    <scope>NUCLEOTIDE SEQUENCE [LARGE SCALE GENOMIC DNA]</scope>
    <source>
        <strain evidence="6 7">DSM 14364</strain>
    </source>
</reference>
<dbReference type="GO" id="GO:0046872">
    <property type="term" value="F:metal ion binding"/>
    <property type="evidence" value="ECO:0007669"/>
    <property type="project" value="UniProtKB-KW"/>
</dbReference>
<evidence type="ECO:0000256" key="4">
    <source>
        <dbReference type="ARBA" id="ARBA00022833"/>
    </source>
</evidence>
<organism evidence="6 7">
    <name type="scientific">Microvirga subterranea</name>
    <dbReference type="NCBI Taxonomy" id="186651"/>
    <lineage>
        <taxon>Bacteria</taxon>
        <taxon>Pseudomonadati</taxon>
        <taxon>Pseudomonadota</taxon>
        <taxon>Alphaproteobacteria</taxon>
        <taxon>Hyphomicrobiales</taxon>
        <taxon>Methylobacteriaceae</taxon>
        <taxon>Microvirga</taxon>
    </lineage>
</organism>
<keyword evidence="4" id="KW-0862">Zinc</keyword>
<keyword evidence="2" id="KW-0479">Metal-binding</keyword>
<dbReference type="Pfam" id="PF24827">
    <property type="entry name" value="AstE_AspA_cat"/>
    <property type="match status" value="1"/>
</dbReference>
<dbReference type="PANTHER" id="PTHR37326:SF1">
    <property type="entry name" value="BLL3975 PROTEIN"/>
    <property type="match status" value="1"/>
</dbReference>
<evidence type="ECO:0000256" key="3">
    <source>
        <dbReference type="ARBA" id="ARBA00022801"/>
    </source>
</evidence>
<dbReference type="Proteomes" id="UP000254925">
    <property type="component" value="Unassembled WGS sequence"/>
</dbReference>
<gene>
    <name evidence="6" type="ORF">DES45_106105</name>
</gene>
<dbReference type="RefSeq" id="WP_114771030.1">
    <property type="nucleotide sequence ID" value="NZ_QQBB01000006.1"/>
</dbReference>
<comment type="cofactor">
    <cofactor evidence="1">
        <name>Zn(2+)</name>
        <dbReference type="ChEBI" id="CHEBI:29105"/>
    </cofactor>
</comment>
<dbReference type="OrthoDB" id="9782876at2"/>
<sequence>MHRLEEIEILQGSFGTSRRLQVHRFGEETAGPKVYIQASLHADETPAMLAAHHLLQRLIAADRAGEVLGQIVIVPFANPIGLAQRMLNMHLGRGDLGGGGNFNRNFPDIAPALIERLKGRLGSDAAENDRVVRAALREASADLKPHSELSALRIKLLQLAIDADIVLDLHCHFEGITYLYCNGAGWPGAQDLSAQVQSHATLIATGGGGGSFDESCDLPWVRIKEAYPEVPLNHGCLSVTLEYRGQADVSDELAAFDADALVRFMQRRGVLAGDPGPLPDALCEGTPVDAVDHVRAPVPGIIVHKVALGDKVKEGQVVAEIVSPEAPLDSPRTILRARTDGVVFGRLFSRIARPGTAFLSIAGTDPAKVPDNLGDPYP</sequence>
<protein>
    <recommendedName>
        <fullName evidence="5">Succinylglutamate desuccinylase/Aspartoacylase catalytic domain-containing protein</fullName>
    </recommendedName>
</protein>
<dbReference type="CDD" id="cd06250">
    <property type="entry name" value="M14_PaAOTO_like"/>
    <property type="match status" value="1"/>
</dbReference>
<dbReference type="EMBL" id="QQBB01000006">
    <property type="protein sequence ID" value="RDI57793.1"/>
    <property type="molecule type" value="Genomic_DNA"/>
</dbReference>
<dbReference type="InterPro" id="IPR053138">
    <property type="entry name" value="N-alpha-Ac-DABA_deacetylase"/>
</dbReference>
<evidence type="ECO:0000313" key="6">
    <source>
        <dbReference type="EMBL" id="RDI57793.1"/>
    </source>
</evidence>
<evidence type="ECO:0000256" key="2">
    <source>
        <dbReference type="ARBA" id="ARBA00022723"/>
    </source>
</evidence>
<evidence type="ECO:0000256" key="1">
    <source>
        <dbReference type="ARBA" id="ARBA00001947"/>
    </source>
</evidence>
<dbReference type="SUPFAM" id="SSF53187">
    <property type="entry name" value="Zn-dependent exopeptidases"/>
    <property type="match status" value="1"/>
</dbReference>
<dbReference type="GO" id="GO:0016788">
    <property type="term" value="F:hydrolase activity, acting on ester bonds"/>
    <property type="evidence" value="ECO:0007669"/>
    <property type="project" value="InterPro"/>
</dbReference>
<evidence type="ECO:0000313" key="7">
    <source>
        <dbReference type="Proteomes" id="UP000254925"/>
    </source>
</evidence>
<dbReference type="AlphaFoldDB" id="A0A370HHZ0"/>
<dbReference type="PANTHER" id="PTHR37326">
    <property type="entry name" value="BLL3975 PROTEIN"/>
    <property type="match status" value="1"/>
</dbReference>
<dbReference type="InterPro" id="IPR055438">
    <property type="entry name" value="AstE_AspA_cat"/>
</dbReference>
<name>A0A370HHZ0_9HYPH</name>
<feature type="domain" description="Succinylglutamate desuccinylase/Aspartoacylase catalytic" evidence="5">
    <location>
        <begin position="30"/>
        <end position="190"/>
    </location>
</feature>
<evidence type="ECO:0000259" key="5">
    <source>
        <dbReference type="Pfam" id="PF24827"/>
    </source>
</evidence>
<accession>A0A370HHZ0</accession>
<keyword evidence="3" id="KW-0378">Hydrolase</keyword>
<keyword evidence="7" id="KW-1185">Reference proteome</keyword>
<dbReference type="Gene3D" id="3.40.630.10">
    <property type="entry name" value="Zn peptidases"/>
    <property type="match status" value="1"/>
</dbReference>
<proteinExistence type="predicted"/>
<comment type="caution">
    <text evidence="6">The sequence shown here is derived from an EMBL/GenBank/DDBJ whole genome shotgun (WGS) entry which is preliminary data.</text>
</comment>